<keyword evidence="6" id="KW-1185">Reference proteome</keyword>
<dbReference type="CDD" id="cd10014">
    <property type="entry name" value="TFIIA_gamma_C"/>
    <property type="match status" value="1"/>
</dbReference>
<dbReference type="Proteomes" id="UP000807716">
    <property type="component" value="Unassembled WGS sequence"/>
</dbReference>
<dbReference type="OrthoDB" id="586585at2759"/>
<evidence type="ECO:0000256" key="1">
    <source>
        <dbReference type="ARBA" id="ARBA00004123"/>
    </source>
</evidence>
<dbReference type="AlphaFoldDB" id="A0A9P6TVQ1"/>
<accession>A0A9P6TVQ1</accession>
<protein>
    <submittedName>
        <fullName evidence="5">Transcription initiation factor IIA small chain (TFIIA 13.5 kDa subunit)</fullName>
    </submittedName>
</protein>
<keyword evidence="2" id="KW-0804">Transcription</keyword>
<evidence type="ECO:0000313" key="5">
    <source>
        <dbReference type="EMBL" id="KAG0248232.1"/>
    </source>
</evidence>
<dbReference type="PANTHER" id="PTHR10966">
    <property type="entry name" value="TRANSCRIPTION INITIATION FACTOR IIA SUBUNIT 2"/>
    <property type="match status" value="1"/>
</dbReference>
<dbReference type="GO" id="GO:0006367">
    <property type="term" value="P:transcription initiation at RNA polymerase II promoter"/>
    <property type="evidence" value="ECO:0007669"/>
    <property type="project" value="InterPro"/>
</dbReference>
<proteinExistence type="predicted"/>
<keyword evidence="3" id="KW-0539">Nucleus</keyword>
<dbReference type="Pfam" id="PF02751">
    <property type="entry name" value="TFIIA_gamma_C"/>
    <property type="match status" value="1"/>
</dbReference>
<evidence type="ECO:0000259" key="4">
    <source>
        <dbReference type="Pfam" id="PF02751"/>
    </source>
</evidence>
<comment type="subcellular location">
    <subcellularLocation>
        <location evidence="1">Nucleus</location>
    </subcellularLocation>
</comment>
<feature type="domain" description="Transcription initiation factor IIA gamma subunit C-terminal" evidence="4">
    <location>
        <begin position="23"/>
        <end position="63"/>
    </location>
</feature>
<evidence type="ECO:0000256" key="3">
    <source>
        <dbReference type="ARBA" id="ARBA00023242"/>
    </source>
</evidence>
<reference evidence="5" key="1">
    <citation type="journal article" date="2020" name="Fungal Divers.">
        <title>Resolving the Mortierellaceae phylogeny through synthesis of multi-gene phylogenetics and phylogenomics.</title>
        <authorList>
            <person name="Vandepol N."/>
            <person name="Liber J."/>
            <person name="Desiro A."/>
            <person name="Na H."/>
            <person name="Kennedy M."/>
            <person name="Barry K."/>
            <person name="Grigoriev I.V."/>
            <person name="Miller A.N."/>
            <person name="O'Donnell K."/>
            <person name="Stajich J.E."/>
            <person name="Bonito G."/>
        </authorList>
    </citation>
    <scope>NUCLEOTIDE SEQUENCE</scope>
    <source>
        <strain evidence="5">BC1065</strain>
    </source>
</reference>
<dbReference type="GO" id="GO:0005672">
    <property type="term" value="C:transcription factor TFIIA complex"/>
    <property type="evidence" value="ECO:0007669"/>
    <property type="project" value="InterPro"/>
</dbReference>
<gene>
    <name evidence="5" type="primary">TOA2</name>
    <name evidence="5" type="ORF">DFQ27_001065</name>
</gene>
<dbReference type="SUPFAM" id="SSF50784">
    <property type="entry name" value="Transcription factor IIA (TFIIA), beta-barrel domain"/>
    <property type="match status" value="1"/>
</dbReference>
<organism evidence="5 6">
    <name type="scientific">Actinomortierella ambigua</name>
    <dbReference type="NCBI Taxonomy" id="1343610"/>
    <lineage>
        <taxon>Eukaryota</taxon>
        <taxon>Fungi</taxon>
        <taxon>Fungi incertae sedis</taxon>
        <taxon>Mucoromycota</taxon>
        <taxon>Mortierellomycotina</taxon>
        <taxon>Mortierellomycetes</taxon>
        <taxon>Mortierellales</taxon>
        <taxon>Mortierellaceae</taxon>
        <taxon>Actinomortierella</taxon>
    </lineage>
</organism>
<dbReference type="Gene3D" id="2.30.18.10">
    <property type="entry name" value="Transcription factor IIA (TFIIA), beta-barrel domain"/>
    <property type="match status" value="1"/>
</dbReference>
<evidence type="ECO:0000256" key="2">
    <source>
        <dbReference type="ARBA" id="ARBA00023163"/>
    </source>
</evidence>
<name>A0A9P6TVQ1_9FUNG</name>
<dbReference type="EMBL" id="JAAAJB010001326">
    <property type="protein sequence ID" value="KAG0248232.1"/>
    <property type="molecule type" value="Genomic_DNA"/>
</dbReference>
<evidence type="ECO:0000313" key="6">
    <source>
        <dbReference type="Proteomes" id="UP000807716"/>
    </source>
</evidence>
<dbReference type="InterPro" id="IPR015871">
    <property type="entry name" value="TFIIA_gsu_C"/>
</dbReference>
<dbReference type="InterPro" id="IPR009088">
    <property type="entry name" value="TFIIA_b-brl"/>
</dbReference>
<dbReference type="InterPro" id="IPR003194">
    <property type="entry name" value="TFIIA_gsu"/>
</dbReference>
<dbReference type="PIRSF" id="PIRSF009415">
    <property type="entry name" value="Hum_TFIIA_gamma"/>
    <property type="match status" value="1"/>
</dbReference>
<comment type="caution">
    <text evidence="5">The sequence shown here is derived from an EMBL/GenBank/DDBJ whole genome shotgun (WGS) entry which is preliminary data.</text>
</comment>
<feature type="non-terminal residue" evidence="5">
    <location>
        <position position="1"/>
    </location>
</feature>
<sequence length="69" mass="7689">FDVSIAEALSTRVKNRANFKASAHLDTYGSLEDVWTFVLSNPTFRFEHESVTADKVKIVACKSRVPGET</sequence>